<feature type="compositionally biased region" description="Polar residues" evidence="1">
    <location>
        <begin position="361"/>
        <end position="374"/>
    </location>
</feature>
<evidence type="ECO:0000313" key="3">
    <source>
        <dbReference type="Proteomes" id="UP000030653"/>
    </source>
</evidence>
<dbReference type="Proteomes" id="UP000030653">
    <property type="component" value="Unassembled WGS sequence"/>
</dbReference>
<dbReference type="RefSeq" id="XP_040629612.1">
    <property type="nucleotide sequence ID" value="XM_040771098.1"/>
</dbReference>
<feature type="compositionally biased region" description="Basic and acidic residues" evidence="1">
    <location>
        <begin position="264"/>
        <end position="275"/>
    </location>
</feature>
<dbReference type="AlphaFoldDB" id="M5GDV5"/>
<organism evidence="2 3">
    <name type="scientific">Dacryopinax primogenitus (strain DJM 731)</name>
    <name type="common">Brown rot fungus</name>
    <dbReference type="NCBI Taxonomy" id="1858805"/>
    <lineage>
        <taxon>Eukaryota</taxon>
        <taxon>Fungi</taxon>
        <taxon>Dikarya</taxon>
        <taxon>Basidiomycota</taxon>
        <taxon>Agaricomycotina</taxon>
        <taxon>Dacrymycetes</taxon>
        <taxon>Dacrymycetales</taxon>
        <taxon>Dacrymycetaceae</taxon>
        <taxon>Dacryopinax</taxon>
    </lineage>
</organism>
<protein>
    <submittedName>
        <fullName evidence="2">Uncharacterized protein</fullName>
    </submittedName>
</protein>
<feature type="compositionally biased region" description="Low complexity" evidence="1">
    <location>
        <begin position="375"/>
        <end position="386"/>
    </location>
</feature>
<evidence type="ECO:0000313" key="2">
    <source>
        <dbReference type="EMBL" id="EJU02718.1"/>
    </source>
</evidence>
<accession>M5GDV5</accession>
<proteinExistence type="predicted"/>
<gene>
    <name evidence="2" type="ORF">DACRYDRAFT_15349</name>
</gene>
<dbReference type="EMBL" id="JH795861">
    <property type="protein sequence ID" value="EJU02718.1"/>
    <property type="molecule type" value="Genomic_DNA"/>
</dbReference>
<feature type="compositionally biased region" description="Basic and acidic residues" evidence="1">
    <location>
        <begin position="310"/>
        <end position="353"/>
    </location>
</feature>
<reference evidence="2 3" key="1">
    <citation type="journal article" date="2012" name="Science">
        <title>The Paleozoic origin of enzymatic lignin decomposition reconstructed from 31 fungal genomes.</title>
        <authorList>
            <person name="Floudas D."/>
            <person name="Binder M."/>
            <person name="Riley R."/>
            <person name="Barry K."/>
            <person name="Blanchette R.A."/>
            <person name="Henrissat B."/>
            <person name="Martinez A.T."/>
            <person name="Otillar R."/>
            <person name="Spatafora J.W."/>
            <person name="Yadav J.S."/>
            <person name="Aerts A."/>
            <person name="Benoit I."/>
            <person name="Boyd A."/>
            <person name="Carlson A."/>
            <person name="Copeland A."/>
            <person name="Coutinho P.M."/>
            <person name="de Vries R.P."/>
            <person name="Ferreira P."/>
            <person name="Findley K."/>
            <person name="Foster B."/>
            <person name="Gaskell J."/>
            <person name="Glotzer D."/>
            <person name="Gorecki P."/>
            <person name="Heitman J."/>
            <person name="Hesse C."/>
            <person name="Hori C."/>
            <person name="Igarashi K."/>
            <person name="Jurgens J.A."/>
            <person name="Kallen N."/>
            <person name="Kersten P."/>
            <person name="Kohler A."/>
            <person name="Kuees U."/>
            <person name="Kumar T.K.A."/>
            <person name="Kuo A."/>
            <person name="LaButti K."/>
            <person name="Larrondo L.F."/>
            <person name="Lindquist E."/>
            <person name="Ling A."/>
            <person name="Lombard V."/>
            <person name="Lucas S."/>
            <person name="Lundell T."/>
            <person name="Martin R."/>
            <person name="McLaughlin D.J."/>
            <person name="Morgenstern I."/>
            <person name="Morin E."/>
            <person name="Murat C."/>
            <person name="Nagy L.G."/>
            <person name="Nolan M."/>
            <person name="Ohm R.A."/>
            <person name="Patyshakuliyeva A."/>
            <person name="Rokas A."/>
            <person name="Ruiz-Duenas F.J."/>
            <person name="Sabat G."/>
            <person name="Salamov A."/>
            <person name="Samejima M."/>
            <person name="Schmutz J."/>
            <person name="Slot J.C."/>
            <person name="St John F."/>
            <person name="Stenlid J."/>
            <person name="Sun H."/>
            <person name="Sun S."/>
            <person name="Syed K."/>
            <person name="Tsang A."/>
            <person name="Wiebenga A."/>
            <person name="Young D."/>
            <person name="Pisabarro A."/>
            <person name="Eastwood D.C."/>
            <person name="Martin F."/>
            <person name="Cullen D."/>
            <person name="Grigoriev I.V."/>
            <person name="Hibbett D.S."/>
        </authorList>
    </citation>
    <scope>NUCLEOTIDE SEQUENCE [LARGE SCALE GENOMIC DNA]</scope>
    <source>
        <strain evidence="2 3">DJM-731 SS1</strain>
    </source>
</reference>
<evidence type="ECO:0000256" key="1">
    <source>
        <dbReference type="SAM" id="MobiDB-lite"/>
    </source>
</evidence>
<sequence>MPHSHSRKSRALLTAYGDSFVGPLELLGDKVIVKKYSGASAKGLNNPKSVSQTGQELLFHMDRFRPPKDLQVVYLYKVSESERLHTPPPDPDAWVQTVFSAYSTYLRGKILPHLFSENTPDPDRFVTHLYISSVTAPTVPDEYLDRCSEKYNESAAAAWQEAGIKLSSARAATDLETRRRMVRDFNRMLEEFCKEAGEGVYYVDLNPRITDPLTGEVLPPYLVPDKSTIHVVWETTIGFWVDALQGAGLTQEDVPPDLEESLRNYEEDKRGRMDRQSPAPRRHMRYSSANIQTASPGTPTQPGSPWGTSGEKEPTRSQFESRGERAFSHMRPRGEPGKERENGEKEKEKEKKAVYIPPHSRLSTSSPTVSPSEQPFSPTLSPSPTSRGSAGNGRSFPGGGTGEGGGGKNVVPQDDPRRMGSFVHGYGYATRRQGSTPVSGEGKWVIALSRERLQEKWCMYR</sequence>
<feature type="compositionally biased region" description="Polar residues" evidence="1">
    <location>
        <begin position="287"/>
        <end position="307"/>
    </location>
</feature>
<dbReference type="GeneID" id="63686160"/>
<dbReference type="HOGENOM" id="CLU_593146_0_0_1"/>
<dbReference type="STRING" id="1858805.M5GDV5"/>
<feature type="region of interest" description="Disordered" evidence="1">
    <location>
        <begin position="264"/>
        <end position="422"/>
    </location>
</feature>
<dbReference type="OrthoDB" id="3153298at2759"/>
<keyword evidence="3" id="KW-1185">Reference proteome</keyword>
<name>M5GDV5_DACPD</name>
<feature type="compositionally biased region" description="Gly residues" evidence="1">
    <location>
        <begin position="396"/>
        <end position="408"/>
    </location>
</feature>